<protein>
    <submittedName>
        <fullName evidence="2">Uncharacterized protein</fullName>
    </submittedName>
</protein>
<name>A0ABP8MYE5_9BACT</name>
<keyword evidence="1" id="KW-0472">Membrane</keyword>
<evidence type="ECO:0000313" key="3">
    <source>
        <dbReference type="Proteomes" id="UP001500840"/>
    </source>
</evidence>
<dbReference type="EMBL" id="BAABGA010000039">
    <property type="protein sequence ID" value="GAA4456870.1"/>
    <property type="molecule type" value="Genomic_DNA"/>
</dbReference>
<feature type="transmembrane region" description="Helical" evidence="1">
    <location>
        <begin position="12"/>
        <end position="36"/>
    </location>
</feature>
<reference evidence="3" key="1">
    <citation type="journal article" date="2019" name="Int. J. Syst. Evol. Microbiol.">
        <title>The Global Catalogue of Microorganisms (GCM) 10K type strain sequencing project: providing services to taxonomists for standard genome sequencing and annotation.</title>
        <authorList>
            <consortium name="The Broad Institute Genomics Platform"/>
            <consortium name="The Broad Institute Genome Sequencing Center for Infectious Disease"/>
            <person name="Wu L."/>
            <person name="Ma J."/>
        </authorList>
    </citation>
    <scope>NUCLEOTIDE SEQUENCE [LARGE SCALE GENOMIC DNA]</scope>
    <source>
        <strain evidence="3">JCM 17759</strain>
    </source>
</reference>
<evidence type="ECO:0000256" key="1">
    <source>
        <dbReference type="SAM" id="Phobius"/>
    </source>
</evidence>
<dbReference type="RefSeq" id="WP_345323718.1">
    <property type="nucleotide sequence ID" value="NZ_BAABGA010000039.1"/>
</dbReference>
<proteinExistence type="predicted"/>
<accession>A0ABP8MYE5</accession>
<keyword evidence="1" id="KW-1133">Transmembrane helix</keyword>
<sequence length="427" mass="45166">MIQMIKYSHRLGVTLVEVIFSIGVILIGLLGLLSILPLAGHRSQDAISLNVGAAMGDSVANEVLARDWIKETSLVDLDTEVGIERSLSTGGGSTATLIPPFCIDPMLAASPPTMTVSDTSYDSDFFPFYISAHDPLMDPSDATADDSAGFAGQPRMLRVRLSDIALTGSGIPLNAAQRLEAARTIVESVDDLQELRPGDRSMPATVSGYRATGDATGSSFGKTLASGEFSWIITVDPFPGDERASMSVVILRNRERMSAFQVASPDSPRENAISERVALVTNPVGFNGGAGGSVTLLSAGNTLSDLRSGDWIMLSRSTTPTTEFSRAQSAVHRWYRVAAVTSEASMLTPTDDDEITLSDGIIVNVPATGSGNRTSTTVWEKTVVLDGPDWQFSSVVPGGASTNSLTYATLMEGVVSVTERTVSISSF</sequence>
<comment type="caution">
    <text evidence="2">The sequence shown here is derived from an EMBL/GenBank/DDBJ whole genome shotgun (WGS) entry which is preliminary data.</text>
</comment>
<keyword evidence="3" id="KW-1185">Reference proteome</keyword>
<gene>
    <name evidence="2" type="ORF">GCM10023156_32850</name>
</gene>
<keyword evidence="1" id="KW-0812">Transmembrane</keyword>
<dbReference type="Proteomes" id="UP001500840">
    <property type="component" value="Unassembled WGS sequence"/>
</dbReference>
<organism evidence="2 3">
    <name type="scientific">Novipirellula rosea</name>
    <dbReference type="NCBI Taxonomy" id="1031540"/>
    <lineage>
        <taxon>Bacteria</taxon>
        <taxon>Pseudomonadati</taxon>
        <taxon>Planctomycetota</taxon>
        <taxon>Planctomycetia</taxon>
        <taxon>Pirellulales</taxon>
        <taxon>Pirellulaceae</taxon>
        <taxon>Novipirellula</taxon>
    </lineage>
</organism>
<evidence type="ECO:0000313" key="2">
    <source>
        <dbReference type="EMBL" id="GAA4456870.1"/>
    </source>
</evidence>